<dbReference type="RefSeq" id="WP_355394817.1">
    <property type="nucleotide sequence ID" value="NZ_JBEXPZ010000010.1"/>
</dbReference>
<accession>A0ABV2UT73</accession>
<evidence type="ECO:0000313" key="2">
    <source>
        <dbReference type="EMBL" id="MET9844746.1"/>
    </source>
</evidence>
<keyword evidence="1" id="KW-0732">Signal</keyword>
<dbReference type="Proteomes" id="UP001550210">
    <property type="component" value="Unassembled WGS sequence"/>
</dbReference>
<name>A0ABV2UT73_9ACTN</name>
<organism evidence="2 3">
    <name type="scientific">Streptomyces ossamyceticus</name>
    <dbReference type="NCBI Taxonomy" id="249581"/>
    <lineage>
        <taxon>Bacteria</taxon>
        <taxon>Bacillati</taxon>
        <taxon>Actinomycetota</taxon>
        <taxon>Actinomycetes</taxon>
        <taxon>Kitasatosporales</taxon>
        <taxon>Streptomycetaceae</taxon>
        <taxon>Streptomyces</taxon>
    </lineage>
</organism>
<proteinExistence type="predicted"/>
<comment type="caution">
    <text evidence="2">The sequence shown here is derived from an EMBL/GenBank/DDBJ whole genome shotgun (WGS) entry which is preliminary data.</text>
</comment>
<gene>
    <name evidence="2" type="ORF">ABZZ21_09200</name>
</gene>
<dbReference type="EMBL" id="JBEXPZ010000010">
    <property type="protein sequence ID" value="MET9844746.1"/>
    <property type="molecule type" value="Genomic_DNA"/>
</dbReference>
<feature type="signal peptide" evidence="1">
    <location>
        <begin position="1"/>
        <end position="27"/>
    </location>
</feature>
<protein>
    <submittedName>
        <fullName evidence="2">Uncharacterized protein</fullName>
    </submittedName>
</protein>
<reference evidence="2 3" key="1">
    <citation type="submission" date="2024-06" db="EMBL/GenBank/DDBJ databases">
        <title>The Natural Products Discovery Center: Release of the First 8490 Sequenced Strains for Exploring Actinobacteria Biosynthetic Diversity.</title>
        <authorList>
            <person name="Kalkreuter E."/>
            <person name="Kautsar S.A."/>
            <person name="Yang D."/>
            <person name="Bader C.D."/>
            <person name="Teijaro C.N."/>
            <person name="Fluegel L."/>
            <person name="Davis C.M."/>
            <person name="Simpson J.R."/>
            <person name="Lauterbach L."/>
            <person name="Steele A.D."/>
            <person name="Gui C."/>
            <person name="Meng S."/>
            <person name="Li G."/>
            <person name="Viehrig K."/>
            <person name="Ye F."/>
            <person name="Su P."/>
            <person name="Kiefer A.F."/>
            <person name="Nichols A."/>
            <person name="Cepeda A.J."/>
            <person name="Yan W."/>
            <person name="Fan B."/>
            <person name="Jiang Y."/>
            <person name="Adhikari A."/>
            <person name="Zheng C.-J."/>
            <person name="Schuster L."/>
            <person name="Cowan T.M."/>
            <person name="Smanski M.J."/>
            <person name="Chevrette M.G."/>
            <person name="De Carvalho L.P.S."/>
            <person name="Shen B."/>
        </authorList>
    </citation>
    <scope>NUCLEOTIDE SEQUENCE [LARGE SCALE GENOMIC DNA]</scope>
    <source>
        <strain evidence="2 3">NPDC006434</strain>
    </source>
</reference>
<feature type="chain" id="PRO_5046122020" evidence="1">
    <location>
        <begin position="28"/>
        <end position="120"/>
    </location>
</feature>
<sequence length="120" mass="12453">MPMYTTARRLLLTGVAALALATVTACGDEPPDPVPDDGPCVAWEAATCGTPAPGPSEESALPVPVVSEDPTVEPWESTDPYVPDGTGEVVEESGCAYWGEIGCGDDLTITVPPPDLRPWS</sequence>
<evidence type="ECO:0000313" key="3">
    <source>
        <dbReference type="Proteomes" id="UP001550210"/>
    </source>
</evidence>
<keyword evidence="3" id="KW-1185">Reference proteome</keyword>
<evidence type="ECO:0000256" key="1">
    <source>
        <dbReference type="SAM" id="SignalP"/>
    </source>
</evidence>